<dbReference type="InterPro" id="IPR058852">
    <property type="entry name" value="HTH_77"/>
</dbReference>
<feature type="compositionally biased region" description="Polar residues" evidence="1">
    <location>
        <begin position="8"/>
        <end position="21"/>
    </location>
</feature>
<dbReference type="PRINTS" id="PR00364">
    <property type="entry name" value="DISEASERSIST"/>
</dbReference>
<dbReference type="EMBL" id="AP012319">
    <property type="protein sequence ID" value="BAL87457.1"/>
    <property type="molecule type" value="Genomic_DNA"/>
</dbReference>
<dbReference type="SUPFAM" id="SSF47413">
    <property type="entry name" value="lambda repressor-like DNA-binding domains"/>
    <property type="match status" value="1"/>
</dbReference>
<dbReference type="PANTHER" id="PTHR47691:SF3">
    <property type="entry name" value="HTH-TYPE TRANSCRIPTIONAL REGULATOR RV0890C-RELATED"/>
    <property type="match status" value="1"/>
</dbReference>
<evidence type="ECO:0000313" key="3">
    <source>
        <dbReference type="EMBL" id="BAL87457.1"/>
    </source>
</evidence>
<dbReference type="Proteomes" id="UP000007882">
    <property type="component" value="Chromosome"/>
</dbReference>
<dbReference type="Pfam" id="PF13191">
    <property type="entry name" value="AAA_16"/>
    <property type="match status" value="1"/>
</dbReference>
<evidence type="ECO:0000256" key="1">
    <source>
        <dbReference type="SAM" id="MobiDB-lite"/>
    </source>
</evidence>
<dbReference type="eggNOG" id="COG1396">
    <property type="taxonomic scope" value="Bacteria"/>
</dbReference>
<organism evidence="3 4">
    <name type="scientific">Actinoplanes missouriensis (strain ATCC 14538 / DSM 43046 / CBS 188.64 / JCM 3121 / NBRC 102363 / NCIMB 12654 / NRRL B-3342 / UNCC 431)</name>
    <dbReference type="NCBI Taxonomy" id="512565"/>
    <lineage>
        <taxon>Bacteria</taxon>
        <taxon>Bacillati</taxon>
        <taxon>Actinomycetota</taxon>
        <taxon>Actinomycetes</taxon>
        <taxon>Micromonosporales</taxon>
        <taxon>Micromonosporaceae</taxon>
        <taxon>Actinoplanes</taxon>
    </lineage>
</organism>
<dbReference type="PANTHER" id="PTHR47691">
    <property type="entry name" value="REGULATOR-RELATED"/>
    <property type="match status" value="1"/>
</dbReference>
<evidence type="ECO:0000259" key="2">
    <source>
        <dbReference type="PROSITE" id="PS50943"/>
    </source>
</evidence>
<dbReference type="CDD" id="cd00093">
    <property type="entry name" value="HTH_XRE"/>
    <property type="match status" value="1"/>
</dbReference>
<protein>
    <submittedName>
        <fullName evidence="3">Putative AfsR-family transcriptional regulator</fullName>
    </submittedName>
</protein>
<dbReference type="Pfam" id="PF25872">
    <property type="entry name" value="HTH_77"/>
    <property type="match status" value="1"/>
</dbReference>
<dbReference type="InterPro" id="IPR027417">
    <property type="entry name" value="P-loop_NTPase"/>
</dbReference>
<keyword evidence="4" id="KW-1185">Reference proteome</keyword>
<dbReference type="InterPro" id="IPR041664">
    <property type="entry name" value="AAA_16"/>
</dbReference>
<reference evidence="3 4" key="1">
    <citation type="submission" date="2012-02" db="EMBL/GenBank/DDBJ databases">
        <title>Complete genome sequence of Actinoplanes missouriensis 431 (= NBRC 102363).</title>
        <authorList>
            <person name="Ohnishi Y."/>
            <person name="Ishikawa J."/>
            <person name="Sekine M."/>
            <person name="Hosoyama A."/>
            <person name="Harada T."/>
            <person name="Narita H."/>
            <person name="Hata T."/>
            <person name="Konno Y."/>
            <person name="Tutikane K."/>
            <person name="Fujita N."/>
            <person name="Horinouchi S."/>
            <person name="Hayakawa M."/>
        </authorList>
    </citation>
    <scope>NUCLEOTIDE SEQUENCE [LARGE SCALE GENOMIC DNA]</scope>
    <source>
        <strain evidence="4">ATCC 14538 / DSM 43046 / CBS 188.64 / JCM 3121 / NBRC 102363 / NCIMB 12654 / NRRL B-3342 / UNCC 431</strain>
    </source>
</reference>
<gene>
    <name evidence="3" type="ordered locus">AMIS_22370</name>
</gene>
<dbReference type="InterPro" id="IPR001387">
    <property type="entry name" value="Cro/C1-type_HTH"/>
</dbReference>
<name>I0H370_ACTM4</name>
<dbReference type="AlphaFoldDB" id="I0H370"/>
<dbReference type="STRING" id="512565.AMIS_22370"/>
<dbReference type="InterPro" id="IPR010982">
    <property type="entry name" value="Lambda_DNA-bd_dom_sf"/>
</dbReference>
<dbReference type="GO" id="GO:0003677">
    <property type="term" value="F:DNA binding"/>
    <property type="evidence" value="ECO:0007669"/>
    <property type="project" value="InterPro"/>
</dbReference>
<dbReference type="Pfam" id="PF01381">
    <property type="entry name" value="HTH_3"/>
    <property type="match status" value="1"/>
</dbReference>
<dbReference type="KEGG" id="ams:AMIS_22370"/>
<feature type="domain" description="HTH cro/C1-type" evidence="2">
    <location>
        <begin position="5"/>
        <end position="60"/>
    </location>
</feature>
<dbReference type="PROSITE" id="PS50943">
    <property type="entry name" value="HTH_CROC1"/>
    <property type="match status" value="1"/>
</dbReference>
<dbReference type="SMART" id="SM00530">
    <property type="entry name" value="HTH_XRE"/>
    <property type="match status" value="1"/>
</dbReference>
<sequence length="428" mass="45361">MGKRLRQARQTAGLTMEQLSESSGVSVRAISDLERGHIRAPQPRTLTALSVALGMTAAEHERLAGDARALRMHTAGARPRLGEPPRAVTDFVGRASELDLVRRVASAVGRPGPVPIVLVHGEPGIGKTALAVRSAELLRDGFPDGCLHLDLRGVDPEPPDAGEVAGLLLRALAVNPRRIAAGVGERCSQLRAILRDRRCLLVLDNVADEAQLRPLLPGAGPGLVLVTSRRMLGGLEGVLRIALAPFAPAESAALLRAIAGQAADPAAAGDVAALARLCGHLPLALRIAGTRLANRPAWTVGTLVARLADADRRLANLHTGDTGVAAAFALSHAQLSREGRALFRRLAHVPEAGFTAPLAGVLAGYDPDDASDRLDELVELGLLQHEGADRYRFHDLIRLFARERLVVEEPAGSRAATRERMVRWLAAS</sequence>
<feature type="region of interest" description="Disordered" evidence="1">
    <location>
        <begin position="1"/>
        <end position="21"/>
    </location>
</feature>
<accession>I0H370</accession>
<dbReference type="Gene3D" id="3.40.50.300">
    <property type="entry name" value="P-loop containing nucleotide triphosphate hydrolases"/>
    <property type="match status" value="1"/>
</dbReference>
<dbReference type="Gene3D" id="1.10.260.40">
    <property type="entry name" value="lambda repressor-like DNA-binding domains"/>
    <property type="match status" value="1"/>
</dbReference>
<dbReference type="HOGENOM" id="CLU_046813_1_0_11"/>
<evidence type="ECO:0000313" key="4">
    <source>
        <dbReference type="Proteomes" id="UP000007882"/>
    </source>
</evidence>
<dbReference type="eggNOG" id="COG3903">
    <property type="taxonomic scope" value="Bacteria"/>
</dbReference>
<dbReference type="SUPFAM" id="SSF52540">
    <property type="entry name" value="P-loop containing nucleoside triphosphate hydrolases"/>
    <property type="match status" value="1"/>
</dbReference>
<dbReference type="PATRIC" id="fig|512565.3.peg.2234"/>
<proteinExistence type="predicted"/>